<organism evidence="1 2">
    <name type="scientific">Miscanthus lutarioriparius</name>
    <dbReference type="NCBI Taxonomy" id="422564"/>
    <lineage>
        <taxon>Eukaryota</taxon>
        <taxon>Viridiplantae</taxon>
        <taxon>Streptophyta</taxon>
        <taxon>Embryophyta</taxon>
        <taxon>Tracheophyta</taxon>
        <taxon>Spermatophyta</taxon>
        <taxon>Magnoliopsida</taxon>
        <taxon>Liliopsida</taxon>
        <taxon>Poales</taxon>
        <taxon>Poaceae</taxon>
        <taxon>PACMAD clade</taxon>
        <taxon>Panicoideae</taxon>
        <taxon>Andropogonodae</taxon>
        <taxon>Andropogoneae</taxon>
        <taxon>Saccharinae</taxon>
        <taxon>Miscanthus</taxon>
    </lineage>
</organism>
<name>A0A811PPK7_9POAL</name>
<protein>
    <submittedName>
        <fullName evidence="1">Uncharacterized protein</fullName>
    </submittedName>
</protein>
<sequence>MNWVGGCEMCVGELQPDYRELNMGKLHTRLQRARQVEAEVFLAAGQVSDPRGGGGSGLPHHEWAAQRGWWSSCARD</sequence>
<dbReference type="AlphaFoldDB" id="A0A811PPK7"/>
<dbReference type="Proteomes" id="UP000604825">
    <property type="component" value="Unassembled WGS sequence"/>
</dbReference>
<comment type="caution">
    <text evidence="1">The sequence shown here is derived from an EMBL/GenBank/DDBJ whole genome shotgun (WGS) entry which is preliminary data.</text>
</comment>
<reference evidence="1" key="1">
    <citation type="submission" date="2020-10" db="EMBL/GenBank/DDBJ databases">
        <authorList>
            <person name="Han B."/>
            <person name="Lu T."/>
            <person name="Zhao Q."/>
            <person name="Huang X."/>
            <person name="Zhao Y."/>
        </authorList>
    </citation>
    <scope>NUCLEOTIDE SEQUENCE</scope>
</reference>
<proteinExistence type="predicted"/>
<evidence type="ECO:0000313" key="2">
    <source>
        <dbReference type="Proteomes" id="UP000604825"/>
    </source>
</evidence>
<dbReference type="EMBL" id="CAJGYO010000007">
    <property type="protein sequence ID" value="CAD6243847.1"/>
    <property type="molecule type" value="Genomic_DNA"/>
</dbReference>
<accession>A0A811PPK7</accession>
<gene>
    <name evidence="1" type="ORF">NCGR_LOCUS28775</name>
</gene>
<keyword evidence="2" id="KW-1185">Reference proteome</keyword>
<evidence type="ECO:0000313" key="1">
    <source>
        <dbReference type="EMBL" id="CAD6243847.1"/>
    </source>
</evidence>